<keyword evidence="4" id="KW-1185">Reference proteome</keyword>
<keyword evidence="1" id="KW-1133">Transmembrane helix</keyword>
<feature type="domain" description="TadE-like" evidence="2">
    <location>
        <begin position="18"/>
        <end position="59"/>
    </location>
</feature>
<sequence length="190" mass="20670">MVAGFLSLVKSIAADTRGVSALEFALISPFVIGIALFAISSSFQILDRQKLDSAVTSTAYYLEDRVLSGDWESFQPVSTTAGKSESQVISTARLVLSDAFKSSSLLTIRELKVSCGCPQTSSVSSTTFDETKPFFTRYDVESAGEREICSAKCADSTEARILAEIEVYLTGKDLFGEAYVLEKKLVTRLR</sequence>
<gene>
    <name evidence="3" type="ORF">ACFQDM_10435</name>
</gene>
<organism evidence="3 4">
    <name type="scientific">Ponticaulis profundi</name>
    <dbReference type="NCBI Taxonomy" id="2665222"/>
    <lineage>
        <taxon>Bacteria</taxon>
        <taxon>Pseudomonadati</taxon>
        <taxon>Pseudomonadota</taxon>
        <taxon>Alphaproteobacteria</taxon>
        <taxon>Hyphomonadales</taxon>
        <taxon>Hyphomonadaceae</taxon>
        <taxon>Ponticaulis</taxon>
    </lineage>
</organism>
<evidence type="ECO:0000313" key="4">
    <source>
        <dbReference type="Proteomes" id="UP001596303"/>
    </source>
</evidence>
<protein>
    <submittedName>
        <fullName evidence="3">TadE/TadG family type IV pilus assembly protein</fullName>
    </submittedName>
</protein>
<reference evidence="4" key="1">
    <citation type="journal article" date="2019" name="Int. J. Syst. Evol. Microbiol.">
        <title>The Global Catalogue of Microorganisms (GCM) 10K type strain sequencing project: providing services to taxonomists for standard genome sequencing and annotation.</title>
        <authorList>
            <consortium name="The Broad Institute Genomics Platform"/>
            <consortium name="The Broad Institute Genome Sequencing Center for Infectious Disease"/>
            <person name="Wu L."/>
            <person name="Ma J."/>
        </authorList>
    </citation>
    <scope>NUCLEOTIDE SEQUENCE [LARGE SCALE GENOMIC DNA]</scope>
    <source>
        <strain evidence="4">CGMCC-1.15741</strain>
    </source>
</reference>
<evidence type="ECO:0000256" key="1">
    <source>
        <dbReference type="SAM" id="Phobius"/>
    </source>
</evidence>
<comment type="caution">
    <text evidence="3">The sequence shown here is derived from an EMBL/GenBank/DDBJ whole genome shotgun (WGS) entry which is preliminary data.</text>
</comment>
<feature type="transmembrane region" description="Helical" evidence="1">
    <location>
        <begin position="24"/>
        <end position="46"/>
    </location>
</feature>
<keyword evidence="1" id="KW-0472">Membrane</keyword>
<keyword evidence="1" id="KW-0812">Transmembrane</keyword>
<dbReference type="Pfam" id="PF07811">
    <property type="entry name" value="TadE"/>
    <property type="match status" value="1"/>
</dbReference>
<dbReference type="InterPro" id="IPR012495">
    <property type="entry name" value="TadE-like_dom"/>
</dbReference>
<dbReference type="EMBL" id="JBHSSW010000012">
    <property type="protein sequence ID" value="MFC6198501.1"/>
    <property type="molecule type" value="Genomic_DNA"/>
</dbReference>
<evidence type="ECO:0000313" key="3">
    <source>
        <dbReference type="EMBL" id="MFC6198501.1"/>
    </source>
</evidence>
<dbReference type="RefSeq" id="WP_377378764.1">
    <property type="nucleotide sequence ID" value="NZ_JBHSSW010000012.1"/>
</dbReference>
<dbReference type="Proteomes" id="UP001596303">
    <property type="component" value="Unassembled WGS sequence"/>
</dbReference>
<evidence type="ECO:0000259" key="2">
    <source>
        <dbReference type="Pfam" id="PF07811"/>
    </source>
</evidence>
<accession>A0ABW1SB47</accession>
<name>A0ABW1SB47_9PROT</name>
<proteinExistence type="predicted"/>